<dbReference type="RefSeq" id="WP_267612896.1">
    <property type="nucleotide sequence ID" value="NZ_JAOVZQ010000001.1"/>
</dbReference>
<dbReference type="Pfam" id="PF01047">
    <property type="entry name" value="MarR"/>
    <property type="match status" value="1"/>
</dbReference>
<reference evidence="5" key="1">
    <citation type="submission" date="2022-10" db="EMBL/GenBank/DDBJ databases">
        <title>Hoeflea sp. J2-29, isolated from marine algae.</title>
        <authorList>
            <person name="Kristyanto S."/>
            <person name="Kim J.M."/>
            <person name="Jeon C.O."/>
        </authorList>
    </citation>
    <scope>NUCLEOTIDE SEQUENCE</scope>
    <source>
        <strain evidence="5">J2-29</strain>
    </source>
</reference>
<dbReference type="EMBL" id="JAOVZQ010000001">
    <property type="protein sequence ID" value="MCY0094987.1"/>
    <property type="molecule type" value="Genomic_DNA"/>
</dbReference>
<dbReference type="Gene3D" id="1.10.10.10">
    <property type="entry name" value="Winged helix-like DNA-binding domain superfamily/Winged helix DNA-binding domain"/>
    <property type="match status" value="1"/>
</dbReference>
<feature type="domain" description="HTH marR-type" evidence="4">
    <location>
        <begin position="9"/>
        <end position="138"/>
    </location>
</feature>
<comment type="caution">
    <text evidence="5">The sequence shown here is derived from an EMBL/GenBank/DDBJ whole genome shotgun (WGS) entry which is preliminary data.</text>
</comment>
<evidence type="ECO:0000256" key="1">
    <source>
        <dbReference type="ARBA" id="ARBA00023015"/>
    </source>
</evidence>
<dbReference type="Proteomes" id="UP001081283">
    <property type="component" value="Unassembled WGS sequence"/>
</dbReference>
<protein>
    <submittedName>
        <fullName evidence="5">MarR family transcriptional regulator</fullName>
    </submittedName>
</protein>
<sequence length="159" mass="17358">MTFDKNRSAGVLASELARLYSAELQRRLAPLGLSAAQFLVLSELWTEDGLTQRALTLRIGVEQATMANTLARMERDNLVARKPHPDDRRSQLVMLTDAARALEASATAAAGEVNETVLNCLPAAERELFLSMLARMVGGMRAENAWPASPKTHDGQSRP</sequence>
<dbReference type="InterPro" id="IPR036388">
    <property type="entry name" value="WH-like_DNA-bd_sf"/>
</dbReference>
<dbReference type="PANTHER" id="PTHR42756:SF1">
    <property type="entry name" value="TRANSCRIPTIONAL REPRESSOR OF EMRAB OPERON"/>
    <property type="match status" value="1"/>
</dbReference>
<keyword evidence="1" id="KW-0805">Transcription regulation</keyword>
<evidence type="ECO:0000256" key="2">
    <source>
        <dbReference type="ARBA" id="ARBA00023125"/>
    </source>
</evidence>
<keyword evidence="2" id="KW-0238">DNA-binding</keyword>
<dbReference type="InterPro" id="IPR036390">
    <property type="entry name" value="WH_DNA-bd_sf"/>
</dbReference>
<organism evidence="5 6">
    <name type="scientific">Hoeflea ulvae</name>
    <dbReference type="NCBI Taxonomy" id="2983764"/>
    <lineage>
        <taxon>Bacteria</taxon>
        <taxon>Pseudomonadati</taxon>
        <taxon>Pseudomonadota</taxon>
        <taxon>Alphaproteobacteria</taxon>
        <taxon>Hyphomicrobiales</taxon>
        <taxon>Rhizobiaceae</taxon>
        <taxon>Hoeflea</taxon>
    </lineage>
</organism>
<keyword evidence="6" id="KW-1185">Reference proteome</keyword>
<evidence type="ECO:0000259" key="4">
    <source>
        <dbReference type="PROSITE" id="PS50995"/>
    </source>
</evidence>
<dbReference type="SUPFAM" id="SSF46785">
    <property type="entry name" value="Winged helix' DNA-binding domain"/>
    <property type="match status" value="1"/>
</dbReference>
<evidence type="ECO:0000313" key="6">
    <source>
        <dbReference type="Proteomes" id="UP001081283"/>
    </source>
</evidence>
<dbReference type="PROSITE" id="PS50995">
    <property type="entry name" value="HTH_MARR_2"/>
    <property type="match status" value="1"/>
</dbReference>
<dbReference type="InterPro" id="IPR000835">
    <property type="entry name" value="HTH_MarR-typ"/>
</dbReference>
<keyword evidence="3" id="KW-0804">Transcription</keyword>
<dbReference type="PRINTS" id="PR00598">
    <property type="entry name" value="HTHMARR"/>
</dbReference>
<dbReference type="PANTHER" id="PTHR42756">
    <property type="entry name" value="TRANSCRIPTIONAL REGULATOR, MARR"/>
    <property type="match status" value="1"/>
</dbReference>
<accession>A0ABT3YGF7</accession>
<gene>
    <name evidence="5" type="ORF">OEG82_13275</name>
</gene>
<name>A0ABT3YGF7_9HYPH</name>
<proteinExistence type="predicted"/>
<evidence type="ECO:0000256" key="3">
    <source>
        <dbReference type="ARBA" id="ARBA00023163"/>
    </source>
</evidence>
<evidence type="ECO:0000313" key="5">
    <source>
        <dbReference type="EMBL" id="MCY0094987.1"/>
    </source>
</evidence>
<dbReference type="SMART" id="SM00347">
    <property type="entry name" value="HTH_MARR"/>
    <property type="match status" value="1"/>
</dbReference>